<accession>A0A6M4IQ22</accession>
<dbReference type="InterPro" id="IPR013785">
    <property type="entry name" value="Aldolase_TIM"/>
</dbReference>
<evidence type="ECO:0000313" key="7">
    <source>
        <dbReference type="EMBL" id="QJR36088.1"/>
    </source>
</evidence>
<dbReference type="RefSeq" id="WP_171225521.1">
    <property type="nucleotide sequence ID" value="NZ_CP053085.1"/>
</dbReference>
<keyword evidence="3" id="KW-0479">Metal-binding</keyword>
<comment type="cofactor">
    <cofactor evidence="1">
        <name>[4Fe-4S] cluster</name>
        <dbReference type="ChEBI" id="CHEBI:49883"/>
    </cofactor>
</comment>
<sequence length="491" mass="54151">MSTQSGWSEYVQIMRAPVREEAKEMLAANWTSLAPSMRVPQQMFGKQGNGCGATIGAMPRCDFACRGCYLNAGANTIPAASLDEIKAQMRALRPVLGHAGNLQLTDGEVTLRPVDEIVELLRYAQSLGLIPMLMTHGDSFRRRPGLLEELMVRGGLIEVSIHVDTSQRGRVGDQWRRATSEWQLNPLREEFADMIRTAQRTTGLPLRAATTMTVTRENLNGVGDVMRWLTKHSDAFRLISFQPIAQVGRTEDGFGGGVDAESVWEEVARGLHVDGGARRMSEMGVWFGHEACNRMVNGAVLHDPDGRHRFRSIRDASNATDVAVVDGFLARFGGISFRLDGRNQALARAVGLVRHAPGFMLRAVPRFAHRWLQHIGGGNALRGAVGLASGRRRLTPLTIVSHHFMSREQIATPEGQERLAHCVFRVPVRGQMLSMCEVNALGIRESYYDTLRTERANDLLVGERPDIGGNGLDLRVGERHAATARTHRVGV</sequence>
<evidence type="ECO:0000256" key="2">
    <source>
        <dbReference type="ARBA" id="ARBA00022691"/>
    </source>
</evidence>
<dbReference type="PANTHER" id="PTHR11228">
    <property type="entry name" value="RADICAL SAM DOMAIN PROTEIN"/>
    <property type="match status" value="1"/>
</dbReference>
<dbReference type="AlphaFoldDB" id="A0A6M4IQ22"/>
<dbReference type="SUPFAM" id="SSF102114">
    <property type="entry name" value="Radical SAM enzymes"/>
    <property type="match status" value="1"/>
</dbReference>
<feature type="domain" description="Radical SAM core" evidence="6">
    <location>
        <begin position="58"/>
        <end position="188"/>
    </location>
</feature>
<evidence type="ECO:0000256" key="3">
    <source>
        <dbReference type="ARBA" id="ARBA00022723"/>
    </source>
</evidence>
<evidence type="ECO:0000256" key="4">
    <source>
        <dbReference type="ARBA" id="ARBA00023004"/>
    </source>
</evidence>
<dbReference type="InterPro" id="IPR058240">
    <property type="entry name" value="rSAM_sf"/>
</dbReference>
<dbReference type="GO" id="GO:0051536">
    <property type="term" value="F:iron-sulfur cluster binding"/>
    <property type="evidence" value="ECO:0007669"/>
    <property type="project" value="UniProtKB-KW"/>
</dbReference>
<dbReference type="GO" id="GO:0003824">
    <property type="term" value="F:catalytic activity"/>
    <property type="evidence" value="ECO:0007669"/>
    <property type="project" value="InterPro"/>
</dbReference>
<dbReference type="InterPro" id="IPR007197">
    <property type="entry name" value="rSAM"/>
</dbReference>
<protein>
    <submittedName>
        <fullName evidence="7">Radical SAM protein</fullName>
    </submittedName>
</protein>
<evidence type="ECO:0000256" key="5">
    <source>
        <dbReference type="ARBA" id="ARBA00023014"/>
    </source>
</evidence>
<reference evidence="7 8" key="1">
    <citation type="submission" date="2020-05" db="EMBL/GenBank/DDBJ databases">
        <title>Complete genome sequence of Gemmatimonas greenlandica TET16.</title>
        <authorList>
            <person name="Zeng Y."/>
        </authorList>
    </citation>
    <scope>NUCLEOTIDE SEQUENCE [LARGE SCALE GENOMIC DNA]</scope>
    <source>
        <strain evidence="7 8">TET16</strain>
    </source>
</reference>
<dbReference type="SFLD" id="SFLDS00029">
    <property type="entry name" value="Radical_SAM"/>
    <property type="match status" value="1"/>
</dbReference>
<keyword evidence="2" id="KW-0949">S-adenosyl-L-methionine</keyword>
<evidence type="ECO:0000313" key="8">
    <source>
        <dbReference type="Proteomes" id="UP000500938"/>
    </source>
</evidence>
<dbReference type="GO" id="GO:0046872">
    <property type="term" value="F:metal ion binding"/>
    <property type="evidence" value="ECO:0007669"/>
    <property type="project" value="UniProtKB-KW"/>
</dbReference>
<evidence type="ECO:0000259" key="6">
    <source>
        <dbReference type="Pfam" id="PF04055"/>
    </source>
</evidence>
<dbReference type="PANTHER" id="PTHR11228:SF7">
    <property type="entry name" value="PQQA PEPTIDE CYCLASE"/>
    <property type="match status" value="1"/>
</dbReference>
<keyword evidence="4" id="KW-0408">Iron</keyword>
<keyword evidence="5" id="KW-0411">Iron-sulfur</keyword>
<dbReference type="Pfam" id="PF04055">
    <property type="entry name" value="Radical_SAM"/>
    <property type="match status" value="1"/>
</dbReference>
<dbReference type="EMBL" id="CP053085">
    <property type="protein sequence ID" value="QJR36088.1"/>
    <property type="molecule type" value="Genomic_DNA"/>
</dbReference>
<proteinExistence type="predicted"/>
<dbReference type="KEGG" id="ggr:HKW67_11510"/>
<evidence type="ECO:0000256" key="1">
    <source>
        <dbReference type="ARBA" id="ARBA00001966"/>
    </source>
</evidence>
<name>A0A6M4IQ22_9BACT</name>
<gene>
    <name evidence="7" type="ORF">HKW67_11510</name>
</gene>
<keyword evidence="8" id="KW-1185">Reference proteome</keyword>
<dbReference type="InterPro" id="IPR050377">
    <property type="entry name" value="Radical_SAM_PqqE_MftC-like"/>
</dbReference>
<dbReference type="Gene3D" id="3.20.20.70">
    <property type="entry name" value="Aldolase class I"/>
    <property type="match status" value="1"/>
</dbReference>
<organism evidence="7 8">
    <name type="scientific">Gemmatimonas groenlandica</name>
    <dbReference type="NCBI Taxonomy" id="2732249"/>
    <lineage>
        <taxon>Bacteria</taxon>
        <taxon>Pseudomonadati</taxon>
        <taxon>Gemmatimonadota</taxon>
        <taxon>Gemmatimonadia</taxon>
        <taxon>Gemmatimonadales</taxon>
        <taxon>Gemmatimonadaceae</taxon>
        <taxon>Gemmatimonas</taxon>
    </lineage>
</organism>
<dbReference type="Proteomes" id="UP000500938">
    <property type="component" value="Chromosome"/>
</dbReference>